<dbReference type="PROSITE" id="PS50011">
    <property type="entry name" value="PROTEIN_KINASE_DOM"/>
    <property type="match status" value="1"/>
</dbReference>
<dbReference type="RefSeq" id="XP_022720825.1">
    <property type="nucleotide sequence ID" value="XM_022865090.1"/>
</dbReference>
<dbReference type="PANTHER" id="PTHR47989">
    <property type="entry name" value="OS01G0750732 PROTEIN"/>
    <property type="match status" value="1"/>
</dbReference>
<evidence type="ECO:0000313" key="6">
    <source>
        <dbReference type="RefSeq" id="XP_022720825.1"/>
    </source>
</evidence>
<dbReference type="KEGG" id="dzi:111278472"/>
<keyword evidence="3" id="KW-0067">ATP-binding</keyword>
<dbReference type="InterPro" id="IPR011009">
    <property type="entry name" value="Kinase-like_dom_sf"/>
</dbReference>
<dbReference type="PANTHER" id="PTHR47989:SF62">
    <property type="entry name" value="OS05G0423500 PROTEIN"/>
    <property type="match status" value="1"/>
</dbReference>
<evidence type="ECO:0000259" key="4">
    <source>
        <dbReference type="PROSITE" id="PS50011"/>
    </source>
</evidence>
<dbReference type="GO" id="GO:0004713">
    <property type="term" value="F:protein tyrosine kinase activity"/>
    <property type="evidence" value="ECO:0007669"/>
    <property type="project" value="InterPro"/>
</dbReference>
<keyword evidence="1" id="KW-0418">Kinase</keyword>
<organism evidence="5 6">
    <name type="scientific">Durio zibethinus</name>
    <name type="common">Durian</name>
    <dbReference type="NCBI Taxonomy" id="66656"/>
    <lineage>
        <taxon>Eukaryota</taxon>
        <taxon>Viridiplantae</taxon>
        <taxon>Streptophyta</taxon>
        <taxon>Embryophyta</taxon>
        <taxon>Tracheophyta</taxon>
        <taxon>Spermatophyta</taxon>
        <taxon>Magnoliopsida</taxon>
        <taxon>eudicotyledons</taxon>
        <taxon>Gunneridae</taxon>
        <taxon>Pentapetalae</taxon>
        <taxon>rosids</taxon>
        <taxon>malvids</taxon>
        <taxon>Malvales</taxon>
        <taxon>Malvaceae</taxon>
        <taxon>Helicteroideae</taxon>
        <taxon>Durio</taxon>
    </lineage>
</organism>
<accession>A0A6P5WXH7</accession>
<dbReference type="SUPFAM" id="SSF56112">
    <property type="entry name" value="Protein kinase-like (PK-like)"/>
    <property type="match status" value="1"/>
</dbReference>
<keyword evidence="1" id="KW-0808">Transferase</keyword>
<evidence type="ECO:0000256" key="2">
    <source>
        <dbReference type="ARBA" id="ARBA00022741"/>
    </source>
</evidence>
<dbReference type="SMART" id="SM00219">
    <property type="entry name" value="TyrKc"/>
    <property type="match status" value="1"/>
</dbReference>
<keyword evidence="2" id="KW-0547">Nucleotide-binding</keyword>
<reference evidence="6" key="1">
    <citation type="submission" date="2025-08" db="UniProtKB">
        <authorList>
            <consortium name="RefSeq"/>
        </authorList>
    </citation>
    <scope>IDENTIFICATION</scope>
    <source>
        <tissue evidence="6">Fruit stalk</tissue>
    </source>
</reference>
<evidence type="ECO:0000313" key="5">
    <source>
        <dbReference type="Proteomes" id="UP000515121"/>
    </source>
</evidence>
<dbReference type="InterPro" id="IPR008271">
    <property type="entry name" value="Ser/Thr_kinase_AS"/>
</dbReference>
<dbReference type="OrthoDB" id="1263468at2759"/>
<dbReference type="InterPro" id="IPR020635">
    <property type="entry name" value="Tyr_kinase_cat_dom"/>
</dbReference>
<dbReference type="InterPro" id="IPR000719">
    <property type="entry name" value="Prot_kinase_dom"/>
</dbReference>
<keyword evidence="5" id="KW-1185">Reference proteome</keyword>
<dbReference type="Proteomes" id="UP000515121">
    <property type="component" value="Unplaced"/>
</dbReference>
<name>A0A6P5WXH7_DURZI</name>
<dbReference type="GO" id="GO:0005524">
    <property type="term" value="F:ATP binding"/>
    <property type="evidence" value="ECO:0007669"/>
    <property type="project" value="UniProtKB-KW"/>
</dbReference>
<proteinExistence type="predicted"/>
<sequence>MERRIMLLVAVKRLKDLNFTGELQFQTETEMIGLALHRSLLRLNGFCMTPDVRLLVYPYMPNGSVADRLRGSAYFSNLSFHQFATSLAFFILLFSLSQKPSLNWNRGMHIALGLLYLHEQCNPKIIYRDVKAANIFLDESFEAVFKCMVLYLEKALGPAKTQSYKPWLPEIFWLERYLHDEKRLEVLIDRDLKGCFDALELEKTAELALQCTQSEPHHRGKMSEFLKVLEDLVLLLLVKRFVADSRMAIFNTRKHRAKLD</sequence>
<protein>
    <submittedName>
        <fullName evidence="6">Probable LRR receptor-like serine/threonine-protein kinase At5g45780</fullName>
    </submittedName>
</protein>
<dbReference type="Gene3D" id="3.30.200.20">
    <property type="entry name" value="Phosphorylase Kinase, domain 1"/>
    <property type="match status" value="1"/>
</dbReference>
<gene>
    <name evidence="6" type="primary">LOC111278472</name>
</gene>
<dbReference type="PROSITE" id="PS00108">
    <property type="entry name" value="PROTEIN_KINASE_ST"/>
    <property type="match status" value="1"/>
</dbReference>
<evidence type="ECO:0000256" key="1">
    <source>
        <dbReference type="ARBA" id="ARBA00022527"/>
    </source>
</evidence>
<dbReference type="GeneID" id="111278472"/>
<dbReference type="Pfam" id="PF07714">
    <property type="entry name" value="PK_Tyr_Ser-Thr"/>
    <property type="match status" value="1"/>
</dbReference>
<feature type="domain" description="Protein kinase" evidence="4">
    <location>
        <begin position="1"/>
        <end position="260"/>
    </location>
</feature>
<dbReference type="InterPro" id="IPR001245">
    <property type="entry name" value="Ser-Thr/Tyr_kinase_cat_dom"/>
</dbReference>
<dbReference type="AlphaFoldDB" id="A0A6P5WXH7"/>
<dbReference type="Gene3D" id="1.10.510.10">
    <property type="entry name" value="Transferase(Phosphotransferase) domain 1"/>
    <property type="match status" value="2"/>
</dbReference>
<evidence type="ECO:0000256" key="3">
    <source>
        <dbReference type="ARBA" id="ARBA00022840"/>
    </source>
</evidence>
<dbReference type="GO" id="GO:0004674">
    <property type="term" value="F:protein serine/threonine kinase activity"/>
    <property type="evidence" value="ECO:0007669"/>
    <property type="project" value="UniProtKB-KW"/>
</dbReference>
<keyword evidence="1" id="KW-0723">Serine/threonine-protein kinase</keyword>